<dbReference type="AlphaFoldDB" id="A0A6L5C2Y2"/>
<dbReference type="Proteomes" id="UP000475265">
    <property type="component" value="Unassembled WGS sequence"/>
</dbReference>
<sequence>MFAVDEVRPAPASVIEVGDARERFAQWREGKAGKVLAISVIGDSYSAGQDFYLNKLVQRLTHEAGFAGPGYVGFNHGAALGGTHYKYTRGSEKYFGGGWDVSGLGQASPDSRTITGQPGAYLEIDAHSTASVDTSIAQAKLLYLGDGKASEVRYRWTASDTWHSLQLGGSGVQEVLLPGASDTAAWAFRLEVVKGAPTLFGLWLSNREGGVRVSKLAASGAASADFYHSDGPWQTQWKAVVSKIPADIYLIMLGGNDQGFGVNPEQYLANIQGLVRMVREIHPAASINLILRQDTTRSSAYPMSAYAQVLEPWAHKEHLGYANMQCAFGADVKRYALGGPAPMIGPDRIHPIPGAGGRVIADYLHRLIVGGNKAVSPQVRCQASVFRACLSRSAPADSTTPLS</sequence>
<protein>
    <recommendedName>
        <fullName evidence="1">SGNH hydrolase-type esterase domain-containing protein</fullName>
    </recommendedName>
</protein>
<evidence type="ECO:0000313" key="2">
    <source>
        <dbReference type="EMBL" id="KAF2393914.1"/>
    </source>
</evidence>
<feature type="domain" description="SGNH hydrolase-type esterase" evidence="1">
    <location>
        <begin position="196"/>
        <end position="351"/>
    </location>
</feature>
<evidence type="ECO:0000259" key="1">
    <source>
        <dbReference type="Pfam" id="PF13472"/>
    </source>
</evidence>
<organism evidence="2 3">
    <name type="scientific">Pseudomonas frederiksbergensis</name>
    <dbReference type="NCBI Taxonomy" id="104087"/>
    <lineage>
        <taxon>Bacteria</taxon>
        <taxon>Pseudomonadati</taxon>
        <taxon>Pseudomonadota</taxon>
        <taxon>Gammaproteobacteria</taxon>
        <taxon>Pseudomonadales</taxon>
        <taxon>Pseudomonadaceae</taxon>
        <taxon>Pseudomonas</taxon>
    </lineage>
</organism>
<dbReference type="Gene3D" id="3.40.50.1110">
    <property type="entry name" value="SGNH hydrolase"/>
    <property type="match status" value="1"/>
</dbReference>
<evidence type="ECO:0000313" key="3">
    <source>
        <dbReference type="Proteomes" id="UP000475265"/>
    </source>
</evidence>
<dbReference type="Gene3D" id="2.60.120.1360">
    <property type="match status" value="1"/>
</dbReference>
<dbReference type="CDD" id="cd00229">
    <property type="entry name" value="SGNH_hydrolase"/>
    <property type="match status" value="1"/>
</dbReference>
<gene>
    <name evidence="2" type="ORF">FX983_01884</name>
</gene>
<accession>A0A6L5C2Y2</accession>
<proteinExistence type="predicted"/>
<comment type="caution">
    <text evidence="2">The sequence shown here is derived from an EMBL/GenBank/DDBJ whole genome shotgun (WGS) entry which is preliminary data.</text>
</comment>
<dbReference type="InterPro" id="IPR036514">
    <property type="entry name" value="SGNH_hydro_sf"/>
</dbReference>
<dbReference type="EMBL" id="JAAAXX010000001">
    <property type="protein sequence ID" value="KAF2393914.1"/>
    <property type="molecule type" value="Genomic_DNA"/>
</dbReference>
<dbReference type="SUPFAM" id="SSF52266">
    <property type="entry name" value="SGNH hydrolase"/>
    <property type="match status" value="1"/>
</dbReference>
<name>A0A6L5C2Y2_9PSED</name>
<dbReference type="GO" id="GO:0016788">
    <property type="term" value="F:hydrolase activity, acting on ester bonds"/>
    <property type="evidence" value="ECO:0007669"/>
    <property type="project" value="UniProtKB-ARBA"/>
</dbReference>
<dbReference type="Pfam" id="PF13472">
    <property type="entry name" value="Lipase_GDSL_2"/>
    <property type="match status" value="1"/>
</dbReference>
<dbReference type="InterPro" id="IPR013830">
    <property type="entry name" value="SGNH_hydro"/>
</dbReference>
<dbReference type="RefSeq" id="WP_163909268.1">
    <property type="nucleotide sequence ID" value="NZ_JAAAXX010000001.1"/>
</dbReference>
<reference evidence="2 3" key="1">
    <citation type="submission" date="2019-12" db="EMBL/GenBank/DDBJ databases">
        <title>Endophytic bacteria associated with Panax ginseng seedlings.</title>
        <authorList>
            <person name="Park J.M."/>
            <person name="Shin R."/>
            <person name="Jo S.H."/>
        </authorList>
    </citation>
    <scope>NUCLEOTIDE SEQUENCE [LARGE SCALE GENOMIC DNA]</scope>
    <source>
        <strain evidence="2 3">PgKB32</strain>
    </source>
</reference>